<keyword evidence="3" id="KW-1185">Reference proteome</keyword>
<feature type="region of interest" description="Disordered" evidence="1">
    <location>
        <begin position="111"/>
        <end position="140"/>
    </location>
</feature>
<dbReference type="EMBL" id="BFAD01000013">
    <property type="protein sequence ID" value="GBE88359.1"/>
    <property type="molecule type" value="Genomic_DNA"/>
</dbReference>
<dbReference type="Proteomes" id="UP000287166">
    <property type="component" value="Unassembled WGS sequence"/>
</dbReference>
<dbReference type="RefSeq" id="XP_027619272.1">
    <property type="nucleotide sequence ID" value="XM_027763471.1"/>
</dbReference>
<evidence type="ECO:0000256" key="1">
    <source>
        <dbReference type="SAM" id="MobiDB-lite"/>
    </source>
</evidence>
<organism evidence="2 3">
    <name type="scientific">Sparassis crispa</name>
    <dbReference type="NCBI Taxonomy" id="139825"/>
    <lineage>
        <taxon>Eukaryota</taxon>
        <taxon>Fungi</taxon>
        <taxon>Dikarya</taxon>
        <taxon>Basidiomycota</taxon>
        <taxon>Agaricomycotina</taxon>
        <taxon>Agaricomycetes</taxon>
        <taxon>Polyporales</taxon>
        <taxon>Sparassidaceae</taxon>
        <taxon>Sparassis</taxon>
    </lineage>
</organism>
<evidence type="ECO:0000313" key="3">
    <source>
        <dbReference type="Proteomes" id="UP000287166"/>
    </source>
</evidence>
<dbReference type="AlphaFoldDB" id="A0A401H1U0"/>
<dbReference type="STRING" id="139825.A0A401H1U0"/>
<protein>
    <submittedName>
        <fullName evidence="2">Uncharacterized protein</fullName>
    </submittedName>
</protein>
<proteinExistence type="predicted"/>
<evidence type="ECO:0000313" key="2">
    <source>
        <dbReference type="EMBL" id="GBE88359.1"/>
    </source>
</evidence>
<dbReference type="InParanoid" id="A0A401H1U0"/>
<feature type="compositionally biased region" description="Basic and acidic residues" evidence="1">
    <location>
        <begin position="1"/>
        <end position="21"/>
    </location>
</feature>
<dbReference type="GeneID" id="38785276"/>
<reference evidence="2 3" key="1">
    <citation type="journal article" date="2018" name="Sci. Rep.">
        <title>Genome sequence of the cauliflower mushroom Sparassis crispa (Hanabiratake) and its association with beneficial usage.</title>
        <authorList>
            <person name="Kiyama R."/>
            <person name="Furutani Y."/>
            <person name="Kawaguchi K."/>
            <person name="Nakanishi T."/>
        </authorList>
    </citation>
    <scope>NUCLEOTIDE SEQUENCE [LARGE SCALE GENOMIC DNA]</scope>
</reference>
<accession>A0A401H1U0</accession>
<gene>
    <name evidence="2" type="ORF">SCP_1301740</name>
</gene>
<dbReference type="OrthoDB" id="3243310at2759"/>
<comment type="caution">
    <text evidence="2">The sequence shown here is derived from an EMBL/GenBank/DDBJ whole genome shotgun (WGS) entry which is preliminary data.</text>
</comment>
<feature type="compositionally biased region" description="Basic and acidic residues" evidence="1">
    <location>
        <begin position="32"/>
        <end position="44"/>
    </location>
</feature>
<feature type="region of interest" description="Disordered" evidence="1">
    <location>
        <begin position="59"/>
        <end position="78"/>
    </location>
</feature>
<feature type="region of interest" description="Disordered" evidence="1">
    <location>
        <begin position="1"/>
        <end position="52"/>
    </location>
</feature>
<name>A0A401H1U0_9APHY</name>
<sequence>MKDPTVEHVRTIDRSSPKDQDSSGPPAVAKRQVRDKPQERERDQSNSIPKMRDCAQMVSSQLPVHDSDSTFSPSSTPFPGPGYNPWDFIPTAAGHPNMGGGSAMSIHSSLSHESIHLPPPPLAMRGRGLRRRDQTVNLRQ</sequence>